<accession>A0A848C289</accession>
<dbReference type="InterPro" id="IPR037284">
    <property type="entry name" value="SUF_FeS_clus_asmbl_SufBD_sf"/>
</dbReference>
<feature type="domain" description="SUF system FeS cluster assembly SufBD core" evidence="1">
    <location>
        <begin position="108"/>
        <end position="330"/>
    </location>
</feature>
<dbReference type="SUPFAM" id="SSF101960">
    <property type="entry name" value="Stabilizer of iron transporter SufD"/>
    <property type="match status" value="1"/>
</dbReference>
<dbReference type="GO" id="GO:0016226">
    <property type="term" value="P:iron-sulfur cluster assembly"/>
    <property type="evidence" value="ECO:0007669"/>
    <property type="project" value="InterPro"/>
</dbReference>
<protein>
    <submittedName>
        <fullName evidence="2">SufD family Fe-S cluster assembly protein</fullName>
    </submittedName>
</protein>
<dbReference type="Proteomes" id="UP000591071">
    <property type="component" value="Unassembled WGS sequence"/>
</dbReference>
<dbReference type="EMBL" id="JABAFG010000013">
    <property type="protein sequence ID" value="NME28663.1"/>
    <property type="molecule type" value="Genomic_DNA"/>
</dbReference>
<evidence type="ECO:0000313" key="2">
    <source>
        <dbReference type="EMBL" id="NME28663.1"/>
    </source>
</evidence>
<reference evidence="2 3" key="1">
    <citation type="submission" date="2020-04" db="EMBL/GenBank/DDBJ databases">
        <authorList>
            <person name="Hitch T.C.A."/>
            <person name="Wylensek D."/>
            <person name="Clavel T."/>
        </authorList>
    </citation>
    <scope>NUCLEOTIDE SEQUENCE [LARGE SCALE GENOMIC DNA]</scope>
    <source>
        <strain evidence="2 3">Oil-RF-744-FAT-WT-6-1</strain>
    </source>
</reference>
<gene>
    <name evidence="2" type="ORF">HF872_08525</name>
</gene>
<evidence type="ECO:0000259" key="1">
    <source>
        <dbReference type="Pfam" id="PF01458"/>
    </source>
</evidence>
<dbReference type="InterPro" id="IPR055346">
    <property type="entry name" value="Fe-S_cluster_assembly_SufBD"/>
</dbReference>
<proteinExistence type="predicted"/>
<sequence length="378" mass="41641">MAKDKVVVQYNQLPRPTFRWMKVNHLDLEPLAQKSVPSYTPAERHTGDAAVSFYTGRQVPDLGDFQGSNEKDLNKALDESNTGCAVTVGAGQKGAVWLDYTVSAAVPQITGQLTIQAGDHSDLTVYLIFDGDAAGGYVNFLTYVKTGEQAHVKVSKVQLHGHHVRHVEHRYADAGKESTIDYVSAEIGAKAAIVYYKTDLMHDESNFNSQAMYLGNDDQIVDFSYWVPTKGVKTNTDIVTTGALLDTSKKYFRGTIDFLRGGKKAVGSESDTCILLSPNVHSISVPLLLCKEDDVVGNHASSAGQIDKDKLFYLMSRGFNEAGAQLIIVESNIRPVIDKLGDTDLENKVLQAVREKMQFCYKKGDCHAKCTQRFPHLD</sequence>
<comment type="caution">
    <text evidence="2">The sequence shown here is derived from an EMBL/GenBank/DDBJ whole genome shotgun (WGS) entry which is preliminary data.</text>
</comment>
<name>A0A848C289_9FIRM</name>
<dbReference type="Pfam" id="PF01458">
    <property type="entry name" value="SUFBD_core"/>
    <property type="match status" value="1"/>
</dbReference>
<dbReference type="InterPro" id="IPR000825">
    <property type="entry name" value="SUF_FeS_clus_asmbl_SufBD_core"/>
</dbReference>
<dbReference type="PANTHER" id="PTHR43575">
    <property type="entry name" value="PROTEIN ABCI7, CHLOROPLASTIC"/>
    <property type="match status" value="1"/>
</dbReference>
<dbReference type="RefSeq" id="WP_170087711.1">
    <property type="nucleotide sequence ID" value="NZ_JABAFG010000013.1"/>
</dbReference>
<organism evidence="2 3">
    <name type="scientific">Megasphaera hexanoica</name>
    <dbReference type="NCBI Taxonomy" id="1675036"/>
    <lineage>
        <taxon>Bacteria</taxon>
        <taxon>Bacillati</taxon>
        <taxon>Bacillota</taxon>
        <taxon>Negativicutes</taxon>
        <taxon>Veillonellales</taxon>
        <taxon>Veillonellaceae</taxon>
        <taxon>Megasphaera</taxon>
    </lineage>
</organism>
<evidence type="ECO:0000313" key="3">
    <source>
        <dbReference type="Proteomes" id="UP000591071"/>
    </source>
</evidence>
<dbReference type="PANTHER" id="PTHR43575:SF1">
    <property type="entry name" value="PROTEIN ABCI7, CHLOROPLASTIC"/>
    <property type="match status" value="1"/>
</dbReference>
<dbReference type="AlphaFoldDB" id="A0A848C289"/>